<dbReference type="InterPro" id="IPR011990">
    <property type="entry name" value="TPR-like_helical_dom_sf"/>
</dbReference>
<accession>A0ABV8I288</accession>
<evidence type="ECO:0000256" key="1">
    <source>
        <dbReference type="ARBA" id="ARBA00022741"/>
    </source>
</evidence>
<dbReference type="Gene3D" id="1.25.40.10">
    <property type="entry name" value="Tetratricopeptide repeat domain"/>
    <property type="match status" value="1"/>
</dbReference>
<dbReference type="Gene3D" id="1.10.10.10">
    <property type="entry name" value="Winged helix-like DNA-binding domain superfamily/Winged helix DNA-binding domain"/>
    <property type="match status" value="1"/>
</dbReference>
<dbReference type="Pfam" id="PF00196">
    <property type="entry name" value="GerE"/>
    <property type="match status" value="1"/>
</dbReference>
<dbReference type="CDD" id="cd06170">
    <property type="entry name" value="LuxR_C_like"/>
    <property type="match status" value="1"/>
</dbReference>
<dbReference type="SUPFAM" id="SSF46894">
    <property type="entry name" value="C-terminal effector domain of the bipartite response regulators"/>
    <property type="match status" value="1"/>
</dbReference>
<feature type="domain" description="HTH luxR-type" evidence="3">
    <location>
        <begin position="853"/>
        <end position="918"/>
    </location>
</feature>
<dbReference type="InterPro" id="IPR000792">
    <property type="entry name" value="Tscrpt_reg_LuxR_C"/>
</dbReference>
<dbReference type="PROSITE" id="PS00622">
    <property type="entry name" value="HTH_LUXR_1"/>
    <property type="match status" value="1"/>
</dbReference>
<dbReference type="InterPro" id="IPR036388">
    <property type="entry name" value="WH-like_DNA-bd_sf"/>
</dbReference>
<sequence length="918" mass="100149">MGLIEREEERIVLGDLLRDSLSGRGRVALVTGTVATGKSVLLGSFAEEAAVLGALPITAMGSRLERDLPLGVLGQLVRDAPLTPEERTRALALLDEGVRSIVTAEWRSDSSPQIDAQLVHALCTVLLELSERHPLAIVVDDVHHADRASLLCLAYLARRVRFARTVVVLAESDQGRYTDTYFHTEVRQPHWRRIHLAPLSPAGVRSLAAERVGDGTAAAYADAWHAFSGGNPLLVHALISDHVAASSAGREQDPADIAVGEEYGRAVLSCLGDCDPQTLRVVRALAVLDEPASLARMLDMSSEQVRQELQVLNTASLLRDGRFRHEVARVAVLDEMDDEERGELHRWAAEVSYSTGAPPGTVAEHLLGADRIDFPWAVSCLEDAAMAALRSGAVESAVRYLRKAWRECEDENQRTKITTMLVRAEWRINPGASTTHFAELTDAMSRGSLRGSDAVVLAQALLWHGRTESARQVLEQLGRSADPAALPELIALQLWLRVTCPPFMEHIRPTAEQQALGAVTSVAASRRLESSLALAEVLTIPTEQRSVRGIERILESTRMNDVSMDTVENALLALTYAGRADSAVPWCERFGSEAASRNAPSRQARLNAIRAQISIRQGDMVGVERHAREALKIIPLSGWGIAVGGPVSALILALTARGMLAEAHDWLDEPVPDAMFDSRYGLHYLQARGRYHLATGYPGMALRDFQLCGELMVKWDVDAPELIPWRVDAAEACLGLGQIEEARELAQVQLGRCSTLALRARGLATRVLARTSEPQERIKLLRQAVDLLQGAGDRYELARTMCDLAVGYQLVGEYRRSGIMTGRAISVARECGATPLVEALSDRGRHSGAVVSAGDRSRTLSAAERRVATLAAMGYTNAEIAAKLCIAVSTVEQHLTRTYRKLEIGRREELPTDLEIKV</sequence>
<dbReference type="RefSeq" id="WP_377285114.1">
    <property type="nucleotide sequence ID" value="NZ_JBHSBM010000008.1"/>
</dbReference>
<dbReference type="Pfam" id="PF13191">
    <property type="entry name" value="AAA_16"/>
    <property type="match status" value="1"/>
</dbReference>
<dbReference type="Proteomes" id="UP001595850">
    <property type="component" value="Unassembled WGS sequence"/>
</dbReference>
<dbReference type="InterPro" id="IPR041664">
    <property type="entry name" value="AAA_16"/>
</dbReference>
<keyword evidence="1" id="KW-0547">Nucleotide-binding</keyword>
<keyword evidence="2 4" id="KW-0067">ATP-binding</keyword>
<dbReference type="InterPro" id="IPR016032">
    <property type="entry name" value="Sig_transdc_resp-reg_C-effctor"/>
</dbReference>
<evidence type="ECO:0000313" key="4">
    <source>
        <dbReference type="EMBL" id="MFC4057162.1"/>
    </source>
</evidence>
<dbReference type="PRINTS" id="PR00038">
    <property type="entry name" value="HTHLUXR"/>
</dbReference>
<evidence type="ECO:0000256" key="2">
    <source>
        <dbReference type="ARBA" id="ARBA00022840"/>
    </source>
</evidence>
<dbReference type="GO" id="GO:0005524">
    <property type="term" value="F:ATP binding"/>
    <property type="evidence" value="ECO:0007669"/>
    <property type="project" value="UniProtKB-KW"/>
</dbReference>
<dbReference type="PANTHER" id="PTHR16305">
    <property type="entry name" value="TESTICULAR SOLUBLE ADENYLYL CYCLASE"/>
    <property type="match status" value="1"/>
</dbReference>
<proteinExistence type="predicted"/>
<dbReference type="PANTHER" id="PTHR16305:SF35">
    <property type="entry name" value="TRANSCRIPTIONAL ACTIVATOR DOMAIN"/>
    <property type="match status" value="1"/>
</dbReference>
<dbReference type="PROSITE" id="PS50043">
    <property type="entry name" value="HTH_LUXR_2"/>
    <property type="match status" value="1"/>
</dbReference>
<organism evidence="4 5">
    <name type="scientific">Planomonospora corallina</name>
    <dbReference type="NCBI Taxonomy" id="1806052"/>
    <lineage>
        <taxon>Bacteria</taxon>
        <taxon>Bacillati</taxon>
        <taxon>Actinomycetota</taxon>
        <taxon>Actinomycetes</taxon>
        <taxon>Streptosporangiales</taxon>
        <taxon>Streptosporangiaceae</taxon>
        <taxon>Planomonospora</taxon>
    </lineage>
</organism>
<evidence type="ECO:0000259" key="3">
    <source>
        <dbReference type="PROSITE" id="PS50043"/>
    </source>
</evidence>
<dbReference type="SMART" id="SM00421">
    <property type="entry name" value="HTH_LUXR"/>
    <property type="match status" value="1"/>
</dbReference>
<keyword evidence="5" id="KW-1185">Reference proteome</keyword>
<evidence type="ECO:0000313" key="5">
    <source>
        <dbReference type="Proteomes" id="UP001595850"/>
    </source>
</evidence>
<name>A0ABV8I288_9ACTN</name>
<protein>
    <submittedName>
        <fullName evidence="4">ATP-binding protein</fullName>
    </submittedName>
</protein>
<comment type="caution">
    <text evidence="4">The sequence shown here is derived from an EMBL/GenBank/DDBJ whole genome shotgun (WGS) entry which is preliminary data.</text>
</comment>
<gene>
    <name evidence="4" type="ORF">ACFOWE_02585</name>
</gene>
<reference evidence="5" key="1">
    <citation type="journal article" date="2019" name="Int. J. Syst. Evol. Microbiol.">
        <title>The Global Catalogue of Microorganisms (GCM) 10K type strain sequencing project: providing services to taxonomists for standard genome sequencing and annotation.</title>
        <authorList>
            <consortium name="The Broad Institute Genomics Platform"/>
            <consortium name="The Broad Institute Genome Sequencing Center for Infectious Disease"/>
            <person name="Wu L."/>
            <person name="Ma J."/>
        </authorList>
    </citation>
    <scope>NUCLEOTIDE SEQUENCE [LARGE SCALE GENOMIC DNA]</scope>
    <source>
        <strain evidence="5">TBRC 4489</strain>
    </source>
</reference>
<dbReference type="EMBL" id="JBHSBM010000008">
    <property type="protein sequence ID" value="MFC4057162.1"/>
    <property type="molecule type" value="Genomic_DNA"/>
</dbReference>